<organism evidence="2 3">
    <name type="scientific">Gillisia limnaea (strain DSM 15749 / LMG 21470 / R-8282)</name>
    <dbReference type="NCBI Taxonomy" id="865937"/>
    <lineage>
        <taxon>Bacteria</taxon>
        <taxon>Pseudomonadati</taxon>
        <taxon>Bacteroidota</taxon>
        <taxon>Flavobacteriia</taxon>
        <taxon>Flavobacteriales</taxon>
        <taxon>Flavobacteriaceae</taxon>
        <taxon>Gillisia</taxon>
    </lineage>
</organism>
<sequence length="212" mass="25594">MDELEILKKDWKKQGENYPRLSYEEISKMIWKRSSSIVKWIFVISILEFLFWAILNIFLADEAYWKEMELINLKEFTIVVYIVGYAITFYFIWQFYRNYIKISSTDDSATLMKNILKTRKTVKYYIGYVIISTAVTSLVYLYFTFNYHIKNAVPEEAASYEFDFNQWLLFIGMTTIVILIFLGIIWLFYRLLYGILLKRLSKNYKELMKLQV</sequence>
<dbReference type="Proteomes" id="UP000003844">
    <property type="component" value="Unassembled WGS sequence"/>
</dbReference>
<keyword evidence="1" id="KW-0472">Membrane</keyword>
<feature type="transmembrane region" description="Helical" evidence="1">
    <location>
        <begin position="78"/>
        <end position="96"/>
    </location>
</feature>
<keyword evidence="3" id="KW-1185">Reference proteome</keyword>
<protein>
    <submittedName>
        <fullName evidence="2">Membrane protein</fullName>
    </submittedName>
</protein>
<evidence type="ECO:0000313" key="2">
    <source>
        <dbReference type="EMBL" id="EHQ03945.1"/>
    </source>
</evidence>
<accession>H2BV55</accession>
<dbReference type="RefSeq" id="WP_006990251.1">
    <property type="nucleotide sequence ID" value="NZ_JH594606.1"/>
</dbReference>
<dbReference type="eggNOG" id="ENOG5031FYV">
    <property type="taxonomic scope" value="Bacteria"/>
</dbReference>
<dbReference type="AlphaFoldDB" id="H2BV55"/>
<keyword evidence="1" id="KW-1133">Transmembrane helix</keyword>
<evidence type="ECO:0000256" key="1">
    <source>
        <dbReference type="SAM" id="Phobius"/>
    </source>
</evidence>
<feature type="transmembrane region" description="Helical" evidence="1">
    <location>
        <begin position="122"/>
        <end position="143"/>
    </location>
</feature>
<dbReference type="HOGENOM" id="CLU_106179_0_0_10"/>
<proteinExistence type="predicted"/>
<evidence type="ECO:0000313" key="3">
    <source>
        <dbReference type="Proteomes" id="UP000003844"/>
    </source>
</evidence>
<reference evidence="3" key="1">
    <citation type="journal article" date="2012" name="Stand. Genomic Sci.">
        <title>Genome sequence of the Antarctic rhodopsins-containing flavobacterium Gillisia limnaea type strain (R-8282(T)).</title>
        <authorList>
            <person name="Riedel T."/>
            <person name="Held B."/>
            <person name="Nolan M."/>
            <person name="Lucas S."/>
            <person name="Lapidus A."/>
            <person name="Tice H."/>
            <person name="Del Rio T.G."/>
            <person name="Cheng J.F."/>
            <person name="Han C."/>
            <person name="Tapia R."/>
            <person name="Goodwin L.A."/>
            <person name="Pitluck S."/>
            <person name="Liolios K."/>
            <person name="Mavromatis K."/>
            <person name="Pagani I."/>
            <person name="Ivanova N."/>
            <person name="Mikhailova N."/>
            <person name="Pati A."/>
            <person name="Chen A."/>
            <person name="Palaniappan K."/>
            <person name="Land M."/>
            <person name="Rohde M."/>
            <person name="Tindall B.J."/>
            <person name="Detter J.C."/>
            <person name="Goker M."/>
            <person name="Bristow J."/>
            <person name="Eisen J.A."/>
            <person name="Markowitz V."/>
            <person name="Hugenholtz P."/>
            <person name="Kyrpides N.C."/>
            <person name="Klenk H.P."/>
            <person name="Woyke T."/>
        </authorList>
    </citation>
    <scope>NUCLEOTIDE SEQUENCE [LARGE SCALE GENOMIC DNA]</scope>
    <source>
        <strain evidence="3">DSM 15749 / LMG 21470 / R-8282</strain>
    </source>
</reference>
<dbReference type="EMBL" id="JH594606">
    <property type="protein sequence ID" value="EHQ03945.1"/>
    <property type="molecule type" value="Genomic_DNA"/>
</dbReference>
<keyword evidence="1" id="KW-0812">Transmembrane</keyword>
<feature type="transmembrane region" description="Helical" evidence="1">
    <location>
        <begin position="37"/>
        <end position="58"/>
    </location>
</feature>
<dbReference type="OrthoDB" id="709028at2"/>
<gene>
    <name evidence="2" type="ORF">Gilli_3344</name>
</gene>
<dbReference type="STRING" id="865937.Gilli_3344"/>
<feature type="transmembrane region" description="Helical" evidence="1">
    <location>
        <begin position="167"/>
        <end position="189"/>
    </location>
</feature>
<name>H2BV55_GILLR</name>